<proteinExistence type="predicted"/>
<gene>
    <name evidence="3" type="ORF">F4U95_03635</name>
    <name evidence="2" type="ORF">F4U96_03635</name>
</gene>
<feature type="transmembrane region" description="Helical" evidence="1">
    <location>
        <begin position="50"/>
        <end position="73"/>
    </location>
</feature>
<keyword evidence="1" id="KW-0472">Membrane</keyword>
<dbReference type="Proteomes" id="UP000325933">
    <property type="component" value="Unassembled WGS sequence"/>
</dbReference>
<evidence type="ECO:0000256" key="1">
    <source>
        <dbReference type="SAM" id="Phobius"/>
    </source>
</evidence>
<keyword evidence="5" id="KW-1185">Reference proteome</keyword>
<accession>A0A5J5I8E4</accession>
<keyword evidence="3" id="KW-0762">Sugar transport</keyword>
<comment type="caution">
    <text evidence="3">The sequence shown here is derived from an EMBL/GenBank/DDBJ whole genome shotgun (WGS) entry which is preliminary data.</text>
</comment>
<name>A0A5J5I8E4_9SPHN</name>
<reference evidence="4 5" key="1">
    <citation type="submission" date="2019-09" db="EMBL/GenBank/DDBJ databases">
        <authorList>
            <person name="Feng G."/>
        </authorList>
    </citation>
    <scope>NUCLEOTIDE SEQUENCE [LARGE SCALE GENOMIC DNA]</scope>
    <source>
        <strain evidence="3 4">KACC 19283</strain>
        <strain evidence="2 5">KACC 19284</strain>
    </source>
</reference>
<evidence type="ECO:0000313" key="4">
    <source>
        <dbReference type="Proteomes" id="UP000325933"/>
    </source>
</evidence>
<dbReference type="AlphaFoldDB" id="A0A5J5I8E4"/>
<dbReference type="Proteomes" id="UP000326364">
    <property type="component" value="Unassembled WGS sequence"/>
</dbReference>
<feature type="transmembrane region" description="Helical" evidence="1">
    <location>
        <begin position="7"/>
        <end position="30"/>
    </location>
</feature>
<keyword evidence="1" id="KW-0812">Transmembrane</keyword>
<evidence type="ECO:0000313" key="5">
    <source>
        <dbReference type="Proteomes" id="UP000326364"/>
    </source>
</evidence>
<keyword evidence="3" id="KW-0813">Transport</keyword>
<feature type="transmembrane region" description="Helical" evidence="1">
    <location>
        <begin position="104"/>
        <end position="125"/>
    </location>
</feature>
<keyword evidence="1" id="KW-1133">Transmembrane helix</keyword>
<evidence type="ECO:0000313" key="2">
    <source>
        <dbReference type="EMBL" id="KAA9020769.1"/>
    </source>
</evidence>
<dbReference type="RefSeq" id="WP_150424612.1">
    <property type="nucleotide sequence ID" value="NZ_VYQA01000002.1"/>
</dbReference>
<sequence>MSAPRSFILIAIAFLLWNLMGIASFVMQYLMDLNALAKTDPGGAQIFAAMPAWLWLDYGIAVLAGFGGALFLLLRKQAAVQLFLLSLIAVVVQFGYVFAATPIIAIKGVMVATAFPILIFVIAIVQWRYASAQRAKGIIR</sequence>
<dbReference type="EMBL" id="VYQA01000002">
    <property type="protein sequence ID" value="KAA9033095.1"/>
    <property type="molecule type" value="Genomic_DNA"/>
</dbReference>
<evidence type="ECO:0000313" key="3">
    <source>
        <dbReference type="EMBL" id="KAA9033095.1"/>
    </source>
</evidence>
<feature type="transmembrane region" description="Helical" evidence="1">
    <location>
        <begin position="80"/>
        <end position="98"/>
    </location>
</feature>
<dbReference type="EMBL" id="VYQB01000002">
    <property type="protein sequence ID" value="KAA9020769.1"/>
    <property type="molecule type" value="Genomic_DNA"/>
</dbReference>
<organism evidence="3 4">
    <name type="scientific">Sphingobium limneticum</name>
    <dbReference type="NCBI Taxonomy" id="1007511"/>
    <lineage>
        <taxon>Bacteria</taxon>
        <taxon>Pseudomonadati</taxon>
        <taxon>Pseudomonadota</taxon>
        <taxon>Alphaproteobacteria</taxon>
        <taxon>Sphingomonadales</taxon>
        <taxon>Sphingomonadaceae</taxon>
        <taxon>Sphingobium</taxon>
    </lineage>
</organism>
<protein>
    <submittedName>
        <fullName evidence="3">Sugar transporter</fullName>
    </submittedName>
</protein>